<dbReference type="Proteomes" id="UP000237000">
    <property type="component" value="Unassembled WGS sequence"/>
</dbReference>
<organism evidence="1 2">
    <name type="scientific">Trema orientale</name>
    <name type="common">Charcoal tree</name>
    <name type="synonym">Celtis orientalis</name>
    <dbReference type="NCBI Taxonomy" id="63057"/>
    <lineage>
        <taxon>Eukaryota</taxon>
        <taxon>Viridiplantae</taxon>
        <taxon>Streptophyta</taxon>
        <taxon>Embryophyta</taxon>
        <taxon>Tracheophyta</taxon>
        <taxon>Spermatophyta</taxon>
        <taxon>Magnoliopsida</taxon>
        <taxon>eudicotyledons</taxon>
        <taxon>Gunneridae</taxon>
        <taxon>Pentapetalae</taxon>
        <taxon>rosids</taxon>
        <taxon>fabids</taxon>
        <taxon>Rosales</taxon>
        <taxon>Cannabaceae</taxon>
        <taxon>Trema</taxon>
    </lineage>
</organism>
<proteinExistence type="predicted"/>
<name>A0A2P5EQQ4_TREOI</name>
<dbReference type="InParanoid" id="A0A2P5EQQ4"/>
<comment type="caution">
    <text evidence="1">The sequence shown here is derived from an EMBL/GenBank/DDBJ whole genome shotgun (WGS) entry which is preliminary data.</text>
</comment>
<sequence>KKKKNTPKKISRSLTREENKFGLQIIYKKIPLICFRFFLVQIPSSQKCLRSEGKGGEESSHSQVVIVPLLGLAVLLLEVLGHEESSVGELLDVGNVVVLGDVDSATRPRYEREATLYYPHPNPIPNQKLN</sequence>
<dbReference type="AlphaFoldDB" id="A0A2P5EQQ4"/>
<dbReference type="OrthoDB" id="10570765at2759"/>
<feature type="non-terminal residue" evidence="1">
    <location>
        <position position="1"/>
    </location>
</feature>
<accession>A0A2P5EQQ4</accession>
<protein>
    <submittedName>
        <fullName evidence="1">Uncharacterized protein</fullName>
    </submittedName>
</protein>
<evidence type="ECO:0000313" key="1">
    <source>
        <dbReference type="EMBL" id="PON87888.1"/>
    </source>
</evidence>
<reference evidence="2" key="1">
    <citation type="submission" date="2016-06" db="EMBL/GenBank/DDBJ databases">
        <title>Parallel loss of symbiosis genes in relatives of nitrogen-fixing non-legume Parasponia.</title>
        <authorList>
            <person name="Van Velzen R."/>
            <person name="Holmer R."/>
            <person name="Bu F."/>
            <person name="Rutten L."/>
            <person name="Van Zeijl A."/>
            <person name="Liu W."/>
            <person name="Santuari L."/>
            <person name="Cao Q."/>
            <person name="Sharma T."/>
            <person name="Shen D."/>
            <person name="Roswanjaya Y."/>
            <person name="Wardhani T."/>
            <person name="Kalhor M.S."/>
            <person name="Jansen J."/>
            <person name="Van den Hoogen J."/>
            <person name="Gungor B."/>
            <person name="Hartog M."/>
            <person name="Hontelez J."/>
            <person name="Verver J."/>
            <person name="Yang W.-C."/>
            <person name="Schijlen E."/>
            <person name="Repin R."/>
            <person name="Schilthuizen M."/>
            <person name="Schranz E."/>
            <person name="Heidstra R."/>
            <person name="Miyata K."/>
            <person name="Fedorova E."/>
            <person name="Kohlen W."/>
            <person name="Bisseling T."/>
            <person name="Smit S."/>
            <person name="Geurts R."/>
        </authorList>
    </citation>
    <scope>NUCLEOTIDE SEQUENCE [LARGE SCALE GENOMIC DNA]</scope>
    <source>
        <strain evidence="2">cv. RG33-2</strain>
    </source>
</reference>
<dbReference type="EMBL" id="JXTC01000111">
    <property type="protein sequence ID" value="PON87888.1"/>
    <property type="molecule type" value="Genomic_DNA"/>
</dbReference>
<gene>
    <name evidence="1" type="ORF">TorRG33x02_162670</name>
</gene>
<evidence type="ECO:0000313" key="2">
    <source>
        <dbReference type="Proteomes" id="UP000237000"/>
    </source>
</evidence>
<keyword evidence="2" id="KW-1185">Reference proteome</keyword>